<reference evidence="2" key="1">
    <citation type="journal article" date="2019" name="Int. J. Syst. Evol. Microbiol.">
        <title>The Global Catalogue of Microorganisms (GCM) 10K type strain sequencing project: providing services to taxonomists for standard genome sequencing and annotation.</title>
        <authorList>
            <consortium name="The Broad Institute Genomics Platform"/>
            <consortium name="The Broad Institute Genome Sequencing Center for Infectious Disease"/>
            <person name="Wu L."/>
            <person name="Ma J."/>
        </authorList>
    </citation>
    <scope>NUCLEOTIDE SEQUENCE [LARGE SCALE GENOMIC DNA]</scope>
    <source>
        <strain evidence="2">KCTC 12907</strain>
    </source>
</reference>
<evidence type="ECO:0008006" key="3">
    <source>
        <dbReference type="Google" id="ProtNLM"/>
    </source>
</evidence>
<gene>
    <name evidence="1" type="ORF">ACFQMJ_23825</name>
</gene>
<name>A0ABW2FEQ4_9BACL</name>
<evidence type="ECO:0000313" key="1">
    <source>
        <dbReference type="EMBL" id="MFC7151578.1"/>
    </source>
</evidence>
<accession>A0ABW2FEQ4</accession>
<proteinExistence type="predicted"/>
<dbReference type="Gene3D" id="1.50.10.100">
    <property type="entry name" value="Chondroitin AC/alginate lyase"/>
    <property type="match status" value="1"/>
</dbReference>
<dbReference type="RefSeq" id="WP_378050808.1">
    <property type="nucleotide sequence ID" value="NZ_JBHMDN010000029.1"/>
</dbReference>
<protein>
    <recommendedName>
        <fullName evidence="3">Heparinase II/III-like protein</fullName>
    </recommendedName>
</protein>
<organism evidence="1 2">
    <name type="scientific">Cohnella cellulosilytica</name>
    <dbReference type="NCBI Taxonomy" id="986710"/>
    <lineage>
        <taxon>Bacteria</taxon>
        <taxon>Bacillati</taxon>
        <taxon>Bacillota</taxon>
        <taxon>Bacilli</taxon>
        <taxon>Bacillales</taxon>
        <taxon>Paenibacillaceae</taxon>
        <taxon>Cohnella</taxon>
    </lineage>
</organism>
<dbReference type="InterPro" id="IPR008929">
    <property type="entry name" value="Chondroitin_lyas"/>
</dbReference>
<dbReference type="Proteomes" id="UP001596378">
    <property type="component" value="Unassembled WGS sequence"/>
</dbReference>
<dbReference type="EMBL" id="JBHTAI010000017">
    <property type="protein sequence ID" value="MFC7151578.1"/>
    <property type="molecule type" value="Genomic_DNA"/>
</dbReference>
<sequence>MISFKTLRRELTAERSLPASLRYGLPPRESPAWTRLREQPHLQPLLREIRDFARSARETPPPLLTFERFQTFEAQGTRREYEKPYFERRGRLLALVLDSLLEDTADNKQALENVIWDICNEYTWCLPACLPAGAANAAAGRVPPECQVDLFAAETAHALAEALLLAGDMLNPWIEYRIRTEIERRVFRPLFNDPVRFDWESRSDNWSAVCGGAVGMAALLLEKDGQRLAGMIERVTRSLACFLEGYGEDGGCAEGLGYWFYGFGYYVYFSDMLKRYTEGGLDLLAGGKPRAIAAFPAAVTLSGRRAVNYSDVGLVTLHTGLLSKLAHELGTPIPELDKVPPFCADASYRWPHVIRNLLWTDTELFGKPLPEGGKWLANLAVAVDRRRAGGIDFAFSAKGGHNDEPHNHNDLGQFILHVGGDNLLADPGAGEYSRDYFGPERYSLLHNSAEGHSVPAINGRLQQAGKEYAATVRRWSSDAGGTDLELDLTRAYAVPGLESFRRSFSWRWHPGGAGAQASLELTDSFEFADRPESLAEQFVSLHAPKLADGEIRWTGESGSIALEYDRSAFAAELDAVATTDFAGRPQTVYRLRLEALALSDRLRQTFRFRCFGPTPREGEE</sequence>
<dbReference type="SUPFAM" id="SSF48230">
    <property type="entry name" value="Chondroitin AC/alginate lyase"/>
    <property type="match status" value="1"/>
</dbReference>
<comment type="caution">
    <text evidence="1">The sequence shown here is derived from an EMBL/GenBank/DDBJ whole genome shotgun (WGS) entry which is preliminary data.</text>
</comment>
<dbReference type="Gene3D" id="2.70.98.70">
    <property type="match status" value="1"/>
</dbReference>
<evidence type="ECO:0000313" key="2">
    <source>
        <dbReference type="Proteomes" id="UP001596378"/>
    </source>
</evidence>
<keyword evidence="2" id="KW-1185">Reference proteome</keyword>